<dbReference type="EMBL" id="RCHU02000003">
    <property type="protein sequence ID" value="KAL3599255.1"/>
    <property type="molecule type" value="Genomic_DNA"/>
</dbReference>
<evidence type="ECO:0000313" key="2">
    <source>
        <dbReference type="Proteomes" id="UP000309997"/>
    </source>
</evidence>
<reference evidence="1 2" key="1">
    <citation type="journal article" date="2024" name="Plant Biotechnol. J.">
        <title>Genome and CRISPR/Cas9 system of a widespread forest tree (Populus alba) in the world.</title>
        <authorList>
            <person name="Liu Y.J."/>
            <person name="Jiang P.F."/>
            <person name="Han X.M."/>
            <person name="Li X.Y."/>
            <person name="Wang H.M."/>
            <person name="Wang Y.J."/>
            <person name="Wang X.X."/>
            <person name="Zeng Q.Y."/>
        </authorList>
    </citation>
    <scope>NUCLEOTIDE SEQUENCE [LARGE SCALE GENOMIC DNA]</scope>
    <source>
        <strain evidence="2">cv. PAL-ZL1</strain>
    </source>
</reference>
<sequence length="276" mass="31654">SRAWDEIRLEMYHKALDVEFIGQPGFSRVIFCNEPQLHKRKPYKYTNNSDLNVNTRTVKARAGNGLFVDKLWSGLSVGDVVKVNKDEYFPSDLLLLSSSYEDGVCYVETMNLDGETNLKVKRCLEVTLDLNEDAKFSELKATIRYSDPLFNSSKPVKSGFLQFTRALIFLCMSPSKLSKVLEAMFINKDLQMYDEATYGFRTLAFAYRTLEHAEFSRSLHLQNMKQFHAMKEDIVHQIESSCQETDTDSPFALVVDGRALEIALKLDEKDQSFISF</sequence>
<proteinExistence type="predicted"/>
<organism evidence="1 2">
    <name type="scientific">Populus alba</name>
    <name type="common">White poplar</name>
    <dbReference type="NCBI Taxonomy" id="43335"/>
    <lineage>
        <taxon>Eukaryota</taxon>
        <taxon>Viridiplantae</taxon>
        <taxon>Streptophyta</taxon>
        <taxon>Embryophyta</taxon>
        <taxon>Tracheophyta</taxon>
        <taxon>Spermatophyta</taxon>
        <taxon>Magnoliopsida</taxon>
        <taxon>eudicotyledons</taxon>
        <taxon>Gunneridae</taxon>
        <taxon>Pentapetalae</taxon>
        <taxon>rosids</taxon>
        <taxon>fabids</taxon>
        <taxon>Malpighiales</taxon>
        <taxon>Salicaceae</taxon>
        <taxon>Saliceae</taxon>
        <taxon>Populus</taxon>
    </lineage>
</organism>
<feature type="non-terminal residue" evidence="1">
    <location>
        <position position="1"/>
    </location>
</feature>
<name>A0ACC4CMM9_POPAL</name>
<comment type="caution">
    <text evidence="1">The sequence shown here is derived from an EMBL/GenBank/DDBJ whole genome shotgun (WGS) entry which is preliminary data.</text>
</comment>
<keyword evidence="2" id="KW-1185">Reference proteome</keyword>
<protein>
    <submittedName>
        <fullName evidence="1">Uncharacterized protein</fullName>
    </submittedName>
</protein>
<accession>A0ACC4CMM9</accession>
<evidence type="ECO:0000313" key="1">
    <source>
        <dbReference type="EMBL" id="KAL3599255.1"/>
    </source>
</evidence>
<dbReference type="Proteomes" id="UP000309997">
    <property type="component" value="Unassembled WGS sequence"/>
</dbReference>
<gene>
    <name evidence="1" type="ORF">D5086_007173</name>
</gene>